<dbReference type="EMBL" id="LQZB01000039">
    <property type="protein sequence ID" value="KXU05982.1"/>
    <property type="molecule type" value="Genomic_DNA"/>
</dbReference>
<evidence type="ECO:0000313" key="1">
    <source>
        <dbReference type="EMBL" id="KXU05982.1"/>
    </source>
</evidence>
<dbReference type="Proteomes" id="UP000070353">
    <property type="component" value="Unassembled WGS sequence"/>
</dbReference>
<protein>
    <submittedName>
        <fullName evidence="1">Uncharacterized protein</fullName>
    </submittedName>
</protein>
<name>A0A139QTX9_STROR</name>
<accession>A0A139QTX9</accession>
<organism evidence="1 2">
    <name type="scientific">Streptococcus oralis</name>
    <dbReference type="NCBI Taxonomy" id="1303"/>
    <lineage>
        <taxon>Bacteria</taxon>
        <taxon>Bacillati</taxon>
        <taxon>Bacillota</taxon>
        <taxon>Bacilli</taxon>
        <taxon>Lactobacillales</taxon>
        <taxon>Streptococcaceae</taxon>
        <taxon>Streptococcus</taxon>
    </lineage>
</organism>
<gene>
    <name evidence="1" type="ORF">SORDD24_00342</name>
</gene>
<evidence type="ECO:0000313" key="2">
    <source>
        <dbReference type="Proteomes" id="UP000070353"/>
    </source>
</evidence>
<reference evidence="1 2" key="1">
    <citation type="submission" date="2016-01" db="EMBL/GenBank/DDBJ databases">
        <title>Highly variable Streptococcus oralis are common among viridans streptococci isolated from primates.</title>
        <authorList>
            <person name="Denapaite D."/>
            <person name="Rieger M."/>
            <person name="Koendgen S."/>
            <person name="Brueckner R."/>
            <person name="Ochigava I."/>
            <person name="Kappeler P."/>
            <person name="Maetz-Rensing K."/>
            <person name="Leendertz F."/>
            <person name="Hakenbeck R."/>
        </authorList>
    </citation>
    <scope>NUCLEOTIDE SEQUENCE [LARGE SCALE GENOMIC DNA]</scope>
    <source>
        <strain evidence="1 2">DD24</strain>
    </source>
</reference>
<comment type="caution">
    <text evidence="1">The sequence shown here is derived from an EMBL/GenBank/DDBJ whole genome shotgun (WGS) entry which is preliminary data.</text>
</comment>
<dbReference type="PATRIC" id="fig|1303.84.peg.371"/>
<proteinExistence type="predicted"/>
<dbReference type="AlphaFoldDB" id="A0A139QTX9"/>
<sequence length="45" mass="5365">MNTGLENIYKDHQVKLYISPDRDIETWLLNPKPVPKRNRRQSSGR</sequence>